<evidence type="ECO:0000256" key="15">
    <source>
        <dbReference type="ARBA" id="ARBA00023316"/>
    </source>
</evidence>
<keyword evidence="6 17" id="KW-0963">Cytoplasm</keyword>
<keyword evidence="12 17" id="KW-0573">Peptidoglycan synthesis</keyword>
<evidence type="ECO:0000313" key="19">
    <source>
        <dbReference type="EMBL" id="XBH20671.1"/>
    </source>
</evidence>
<evidence type="ECO:0000256" key="6">
    <source>
        <dbReference type="ARBA" id="ARBA00022490"/>
    </source>
</evidence>
<dbReference type="InterPro" id="IPR016166">
    <property type="entry name" value="FAD-bd_PCMH"/>
</dbReference>
<keyword evidence="11 17" id="KW-0133">Cell shape</keyword>
<dbReference type="GO" id="GO:0009252">
    <property type="term" value="P:peptidoglycan biosynthetic process"/>
    <property type="evidence" value="ECO:0007669"/>
    <property type="project" value="UniProtKB-UniRule"/>
</dbReference>
<evidence type="ECO:0000256" key="8">
    <source>
        <dbReference type="ARBA" id="ARBA00022630"/>
    </source>
</evidence>
<keyword evidence="10 17" id="KW-0521">NADP</keyword>
<dbReference type="GO" id="GO:0051301">
    <property type="term" value="P:cell division"/>
    <property type="evidence" value="ECO:0007669"/>
    <property type="project" value="UniProtKB-KW"/>
</dbReference>
<dbReference type="PROSITE" id="PS51387">
    <property type="entry name" value="FAD_PCMH"/>
    <property type="match status" value="1"/>
</dbReference>
<comment type="similarity">
    <text evidence="5 17">Belongs to the MurB family.</text>
</comment>
<evidence type="ECO:0000256" key="7">
    <source>
        <dbReference type="ARBA" id="ARBA00022618"/>
    </source>
</evidence>
<dbReference type="GO" id="GO:0008360">
    <property type="term" value="P:regulation of cell shape"/>
    <property type="evidence" value="ECO:0007669"/>
    <property type="project" value="UniProtKB-KW"/>
</dbReference>
<protein>
    <recommendedName>
        <fullName evidence="17">UDP-N-acetylenolpyruvoylglucosamine reductase</fullName>
        <ecNumber evidence="17">1.3.1.98</ecNumber>
    </recommendedName>
    <alternativeName>
        <fullName evidence="17">UDP-N-acetylmuramate dehydrogenase</fullName>
    </alternativeName>
</protein>
<dbReference type="HAMAP" id="MF_00037">
    <property type="entry name" value="MurB"/>
    <property type="match status" value="1"/>
</dbReference>
<evidence type="ECO:0000256" key="10">
    <source>
        <dbReference type="ARBA" id="ARBA00022857"/>
    </source>
</evidence>
<name>A0AAU7DV87_9MICO</name>
<comment type="function">
    <text evidence="2 17">Cell wall formation.</text>
</comment>
<dbReference type="PANTHER" id="PTHR21071:SF4">
    <property type="entry name" value="UDP-N-ACETYLENOLPYRUVOYLGLUCOSAMINE REDUCTASE"/>
    <property type="match status" value="1"/>
</dbReference>
<evidence type="ECO:0000256" key="16">
    <source>
        <dbReference type="ARBA" id="ARBA00048914"/>
    </source>
</evidence>
<comment type="catalytic activity">
    <reaction evidence="16 17">
        <text>UDP-N-acetyl-alpha-D-muramate + NADP(+) = UDP-N-acetyl-3-O-(1-carboxyvinyl)-alpha-D-glucosamine + NADPH + H(+)</text>
        <dbReference type="Rhea" id="RHEA:12248"/>
        <dbReference type="ChEBI" id="CHEBI:15378"/>
        <dbReference type="ChEBI" id="CHEBI:57783"/>
        <dbReference type="ChEBI" id="CHEBI:58349"/>
        <dbReference type="ChEBI" id="CHEBI:68483"/>
        <dbReference type="ChEBI" id="CHEBI:70757"/>
        <dbReference type="EC" id="1.3.1.98"/>
    </reaction>
</comment>
<evidence type="ECO:0000256" key="12">
    <source>
        <dbReference type="ARBA" id="ARBA00022984"/>
    </source>
</evidence>
<evidence type="ECO:0000256" key="14">
    <source>
        <dbReference type="ARBA" id="ARBA00023306"/>
    </source>
</evidence>
<organism evidence="19">
    <name type="scientific">Jonesiaceae bacterium BS-20</name>
    <dbReference type="NCBI Taxonomy" id="3120821"/>
    <lineage>
        <taxon>Bacteria</taxon>
        <taxon>Bacillati</taxon>
        <taxon>Actinomycetota</taxon>
        <taxon>Actinomycetes</taxon>
        <taxon>Micrococcales</taxon>
        <taxon>Jonesiaceae</taxon>
    </lineage>
</organism>
<dbReference type="SUPFAM" id="SSF56176">
    <property type="entry name" value="FAD-binding/transporter-associated domain-like"/>
    <property type="match status" value="1"/>
</dbReference>
<dbReference type="PANTHER" id="PTHR21071">
    <property type="entry name" value="UDP-N-ACETYLENOLPYRUVOYLGLUCOSAMINE REDUCTASE"/>
    <property type="match status" value="1"/>
</dbReference>
<dbReference type="Gene3D" id="3.30.43.10">
    <property type="entry name" value="Uridine Diphospho-n-acetylenolpyruvylglucosamine Reductase, domain 2"/>
    <property type="match status" value="1"/>
</dbReference>
<evidence type="ECO:0000256" key="4">
    <source>
        <dbReference type="ARBA" id="ARBA00004752"/>
    </source>
</evidence>
<keyword evidence="7 17" id="KW-0132">Cell division</keyword>
<accession>A0AAU7DV87</accession>
<dbReference type="InterPro" id="IPR003170">
    <property type="entry name" value="MurB"/>
</dbReference>
<dbReference type="Pfam" id="PF02873">
    <property type="entry name" value="MurB_C"/>
    <property type="match status" value="1"/>
</dbReference>
<dbReference type="InterPro" id="IPR011601">
    <property type="entry name" value="MurB_C"/>
</dbReference>
<comment type="cofactor">
    <cofactor evidence="1 17">
        <name>FAD</name>
        <dbReference type="ChEBI" id="CHEBI:57692"/>
    </cofactor>
</comment>
<proteinExistence type="inferred from homology"/>
<dbReference type="Gene3D" id="3.30.465.10">
    <property type="match status" value="1"/>
</dbReference>
<dbReference type="Gene3D" id="3.90.78.10">
    <property type="entry name" value="UDP-N-acetylenolpyruvoylglucosamine reductase, C-terminal domain"/>
    <property type="match status" value="1"/>
</dbReference>
<reference evidence="19" key="1">
    <citation type="submission" date="2024-02" db="EMBL/GenBank/DDBJ databases">
        <title>Tomenella chthoni gen. nov. sp. nov., a member of the family Jonesiaceae isolated from bat guano.</title>
        <authorList>
            <person name="Miller S.L."/>
            <person name="King J."/>
            <person name="Sankaranarayanan K."/>
            <person name="Lawson P.A."/>
        </authorList>
    </citation>
    <scope>NUCLEOTIDE SEQUENCE</scope>
    <source>
        <strain evidence="19">BS-20</strain>
    </source>
</reference>
<feature type="domain" description="FAD-binding PCMH-type" evidence="18">
    <location>
        <begin position="30"/>
        <end position="215"/>
    </location>
</feature>
<dbReference type="GO" id="GO:0008762">
    <property type="term" value="F:UDP-N-acetylmuramate dehydrogenase activity"/>
    <property type="evidence" value="ECO:0007669"/>
    <property type="project" value="UniProtKB-UniRule"/>
</dbReference>
<dbReference type="InterPro" id="IPR036635">
    <property type="entry name" value="MurB_C_sf"/>
</dbReference>
<dbReference type="GO" id="GO:0071555">
    <property type="term" value="P:cell wall organization"/>
    <property type="evidence" value="ECO:0007669"/>
    <property type="project" value="UniProtKB-KW"/>
</dbReference>
<dbReference type="InterPro" id="IPR006094">
    <property type="entry name" value="Oxid_FAD_bind_N"/>
</dbReference>
<evidence type="ECO:0000256" key="2">
    <source>
        <dbReference type="ARBA" id="ARBA00003921"/>
    </source>
</evidence>
<dbReference type="Pfam" id="PF01565">
    <property type="entry name" value="FAD_binding_4"/>
    <property type="match status" value="1"/>
</dbReference>
<evidence type="ECO:0000256" key="11">
    <source>
        <dbReference type="ARBA" id="ARBA00022960"/>
    </source>
</evidence>
<keyword evidence="9 17" id="KW-0274">FAD</keyword>
<dbReference type="GO" id="GO:0071949">
    <property type="term" value="F:FAD binding"/>
    <property type="evidence" value="ECO:0007669"/>
    <property type="project" value="InterPro"/>
</dbReference>
<sequence length="436" mass="45002">MTNPAVATRPTVLDSARTDVSLADLTTLRVGGPVGQYVQTESEADLIAVIRYADDAGIPLLVIGGGSNIVAGDQGFAGIVVRDARSGIREDLIDSCGGASVTVPAGHNWDEFVRHTVIQGWVGIESLIGIPGTVGAAPVQNIGAYGQEISAVVASVRVYDRQEQRARMFALTDLEFSYRDSKLKRTMREGADGTGPWGPSPRYIVLEVNFQFRLGSLSAPIGYGELARKLGVAVGQRANAADVAAAVLELRGGKGMLLDACGRPEVAATPGALGTLSLPAKAASVATADEAGAKITALAEAAVNAEPTFNRWSAGSFFTNPIVPVATQLPQGAPTYPVYTATPKVTTGPTGGTVDESVVKTSAAWLIEQAGFGKGFGIDGPESAATLSTVHTLALTNRGGANGSDIAALARVVRDGVRERFGVTLVPEPVLVGITL</sequence>
<keyword evidence="15 17" id="KW-0961">Cell wall biogenesis/degradation</keyword>
<dbReference type="EMBL" id="CP146203">
    <property type="protein sequence ID" value="XBH20671.1"/>
    <property type="molecule type" value="Genomic_DNA"/>
</dbReference>
<evidence type="ECO:0000256" key="13">
    <source>
        <dbReference type="ARBA" id="ARBA00023002"/>
    </source>
</evidence>
<dbReference type="EC" id="1.3.1.98" evidence="17"/>
<comment type="pathway">
    <text evidence="4 17">Cell wall biogenesis; peptidoglycan biosynthesis.</text>
</comment>
<feature type="active site" evidence="17">
    <location>
        <position position="428"/>
    </location>
</feature>
<keyword evidence="13 17" id="KW-0560">Oxidoreductase</keyword>
<keyword evidence="14 17" id="KW-0131">Cell cycle</keyword>
<keyword evidence="8 17" id="KW-0285">Flavoprotein</keyword>
<dbReference type="AlphaFoldDB" id="A0AAU7DV87"/>
<comment type="subcellular location">
    <subcellularLocation>
        <location evidence="3 17">Cytoplasm</location>
    </subcellularLocation>
</comment>
<evidence type="ECO:0000256" key="17">
    <source>
        <dbReference type="HAMAP-Rule" id="MF_00037"/>
    </source>
</evidence>
<dbReference type="NCBIfam" id="NF010478">
    <property type="entry name" value="PRK13903.1"/>
    <property type="match status" value="1"/>
</dbReference>
<dbReference type="InterPro" id="IPR016167">
    <property type="entry name" value="FAD-bd_PCMH_sub1"/>
</dbReference>
<feature type="active site" evidence="17">
    <location>
        <position position="179"/>
    </location>
</feature>
<evidence type="ECO:0000256" key="1">
    <source>
        <dbReference type="ARBA" id="ARBA00001974"/>
    </source>
</evidence>
<evidence type="ECO:0000256" key="9">
    <source>
        <dbReference type="ARBA" id="ARBA00022827"/>
    </source>
</evidence>
<evidence type="ECO:0000256" key="3">
    <source>
        <dbReference type="ARBA" id="ARBA00004496"/>
    </source>
</evidence>
<feature type="active site" description="Proton donor" evidence="17">
    <location>
        <position position="316"/>
    </location>
</feature>
<evidence type="ECO:0000259" key="18">
    <source>
        <dbReference type="PROSITE" id="PS51387"/>
    </source>
</evidence>
<dbReference type="InterPro" id="IPR036318">
    <property type="entry name" value="FAD-bd_PCMH-like_sf"/>
</dbReference>
<gene>
    <name evidence="17" type="primary">murB</name>
    <name evidence="19" type="ORF">V5R04_10550</name>
</gene>
<dbReference type="InterPro" id="IPR016169">
    <property type="entry name" value="FAD-bd_PCMH_sub2"/>
</dbReference>
<evidence type="ECO:0000256" key="5">
    <source>
        <dbReference type="ARBA" id="ARBA00010485"/>
    </source>
</evidence>
<dbReference type="SUPFAM" id="SSF56194">
    <property type="entry name" value="Uridine diphospho-N-Acetylenolpyruvylglucosamine reductase, MurB, C-terminal domain"/>
    <property type="match status" value="1"/>
</dbReference>
<dbReference type="GO" id="GO:0005829">
    <property type="term" value="C:cytosol"/>
    <property type="evidence" value="ECO:0007669"/>
    <property type="project" value="TreeGrafter"/>
</dbReference>